<gene>
    <name evidence="3" type="ORF">GCM10023342_20380</name>
</gene>
<feature type="transmembrane region" description="Helical" evidence="2">
    <location>
        <begin position="16"/>
        <end position="37"/>
    </location>
</feature>
<organism evidence="3 4">
    <name type="scientific">Modicisalibacter zincidurans</name>
    <dbReference type="NCBI Taxonomy" id="1178777"/>
    <lineage>
        <taxon>Bacteria</taxon>
        <taxon>Pseudomonadati</taxon>
        <taxon>Pseudomonadota</taxon>
        <taxon>Gammaproteobacteria</taxon>
        <taxon>Oceanospirillales</taxon>
        <taxon>Halomonadaceae</taxon>
        <taxon>Modicisalibacter</taxon>
    </lineage>
</organism>
<dbReference type="RefSeq" id="WP_031382693.1">
    <property type="nucleotide sequence ID" value="NZ_BAABKI010000020.1"/>
</dbReference>
<evidence type="ECO:0008006" key="5">
    <source>
        <dbReference type="Google" id="ProtNLM"/>
    </source>
</evidence>
<dbReference type="InterPro" id="IPR008023">
    <property type="entry name" value="DUF748"/>
</dbReference>
<evidence type="ECO:0000256" key="2">
    <source>
        <dbReference type="SAM" id="Phobius"/>
    </source>
</evidence>
<dbReference type="Pfam" id="PF05359">
    <property type="entry name" value="DUF748"/>
    <property type="match status" value="1"/>
</dbReference>
<evidence type="ECO:0000256" key="1">
    <source>
        <dbReference type="SAM" id="MobiDB-lite"/>
    </source>
</evidence>
<dbReference type="InterPro" id="IPR052894">
    <property type="entry name" value="AsmA-related"/>
</dbReference>
<keyword evidence="4" id="KW-1185">Reference proteome</keyword>
<dbReference type="PANTHER" id="PTHR30441">
    <property type="entry name" value="DUF748 DOMAIN-CONTAINING PROTEIN"/>
    <property type="match status" value="1"/>
</dbReference>
<protein>
    <recommendedName>
        <fullName evidence="5">AsmA family protein</fullName>
    </recommendedName>
</protein>
<keyword evidence="2" id="KW-1133">Transmembrane helix</keyword>
<dbReference type="Proteomes" id="UP001500074">
    <property type="component" value="Unassembled WGS sequence"/>
</dbReference>
<keyword evidence="2" id="KW-0812">Transmembrane</keyword>
<keyword evidence="2" id="KW-0472">Membrane</keyword>
<dbReference type="PANTHER" id="PTHR30441:SF8">
    <property type="entry name" value="DUF748 DOMAIN-CONTAINING PROTEIN"/>
    <property type="match status" value="1"/>
</dbReference>
<feature type="region of interest" description="Disordered" evidence="1">
    <location>
        <begin position="548"/>
        <end position="599"/>
    </location>
</feature>
<evidence type="ECO:0000313" key="4">
    <source>
        <dbReference type="Proteomes" id="UP001500074"/>
    </source>
</evidence>
<name>A0ABP9RFD5_9GAMM</name>
<accession>A0ABP9RFD5</accession>
<sequence>MNLRVPGKLKLVRRRVSVVLVVLAALVALLLVVWLWVLPAYIDQRFSRMLADKTGRQVDIEDVAITPWRSRVTLEGLSIAGQGDTPVFASRRVVATLDWRSLTATGWRFERIDLEAPRLQLIWRSSGEWNLAQLFGGSSGGNKESMQLRIARLNVSDGRLDWINRRPDQPLTLTLKGLELEARDYDNTAQRPFGLSGQADWNGGTLNGEGEMGFSPWTLDVDLSAEQVPLTTLSGYLAYVVRAQPSAGEMGAQIRLRAGRASDAGTRVSGAGAIEGLQMRDPEDGDPIARAERFAVEGLTFASAQPELTAKRVTLEAPWLRTTIDEQLDTNLDAWRPPNDGSGGAGMRYAIDTLAIEQGAVAFSDRHLPRPFTIDFSALTGEWRDINSGREGDGQLSLKGQVADGSPLRIEGAFDPLGDTLSGRLNLHFERLDLKTFAPYLRAFGGYAIEQGQATLDLDYRLEQGRLEAQNHLVLRQLQLGEEVDASATDLPLKTLIGVLKNDDGVIELDIPMRLPLDNPGSVDFGSVAGQAIREALENLVSSPLETLSEVAGGGGEDGSDAGNDSGTGQTSAARSDAESTESDEDGPTALYERARTRQ</sequence>
<dbReference type="EMBL" id="BAABKI010000020">
    <property type="protein sequence ID" value="GAA5175943.1"/>
    <property type="molecule type" value="Genomic_DNA"/>
</dbReference>
<comment type="caution">
    <text evidence="3">The sequence shown here is derived from an EMBL/GenBank/DDBJ whole genome shotgun (WGS) entry which is preliminary data.</text>
</comment>
<reference evidence="4" key="1">
    <citation type="journal article" date="2019" name="Int. J. Syst. Evol. Microbiol.">
        <title>The Global Catalogue of Microorganisms (GCM) 10K type strain sequencing project: providing services to taxonomists for standard genome sequencing and annotation.</title>
        <authorList>
            <consortium name="The Broad Institute Genomics Platform"/>
            <consortium name="The Broad Institute Genome Sequencing Center for Infectious Disease"/>
            <person name="Wu L."/>
            <person name="Ma J."/>
        </authorList>
    </citation>
    <scope>NUCLEOTIDE SEQUENCE [LARGE SCALE GENOMIC DNA]</scope>
    <source>
        <strain evidence="4">JCM 18472</strain>
    </source>
</reference>
<proteinExistence type="predicted"/>
<evidence type="ECO:0000313" key="3">
    <source>
        <dbReference type="EMBL" id="GAA5175943.1"/>
    </source>
</evidence>